<dbReference type="Proteomes" id="UP000299102">
    <property type="component" value="Unassembled WGS sequence"/>
</dbReference>
<reference evidence="1 2" key="1">
    <citation type="journal article" date="2019" name="Commun. Biol.">
        <title>The bagworm genome reveals a unique fibroin gene that provides high tensile strength.</title>
        <authorList>
            <person name="Kono N."/>
            <person name="Nakamura H."/>
            <person name="Ohtoshi R."/>
            <person name="Tomita M."/>
            <person name="Numata K."/>
            <person name="Arakawa K."/>
        </authorList>
    </citation>
    <scope>NUCLEOTIDE SEQUENCE [LARGE SCALE GENOMIC DNA]</scope>
</reference>
<name>A0A4C2AAP9_EUMVA</name>
<comment type="caution">
    <text evidence="1">The sequence shown here is derived from an EMBL/GenBank/DDBJ whole genome shotgun (WGS) entry which is preliminary data.</text>
</comment>
<dbReference type="OrthoDB" id="8065733at2759"/>
<evidence type="ECO:0000313" key="1">
    <source>
        <dbReference type="EMBL" id="GBP97208.1"/>
    </source>
</evidence>
<accession>A0A4C2AAP9</accession>
<dbReference type="AlphaFoldDB" id="A0A4C2AAP9"/>
<sequence>MTKECIHGLKAQGLPVDQWDAIIVHILLKKLDHSTQALFEQSLEDNKKLISLSELLKFIEHRFQALETRGKSYESGITREVTPSTATKSYRQTQKLPTTSIKDSPIVATTNKQLIDTTCVLLATARIKLVGANGRSCIFQALLDSGSQKQATSQLIERFWKLEDTNPTDRPLSLAEKRCEDHFAQNIKKADGRFVVRLPFSENPSILGRSKTIAFNRFLSLEKRLNLNPELRTEYHKFMKEYESLGHMEEIEEHEIPDLHYVMPHHCVLKPESSTTKLRVVFDASAKLQAAHHSMTSYMPDQPCKASYFQCYCDSGCTDLYLLQTSKNVPTNSSQ</sequence>
<organism evidence="1 2">
    <name type="scientific">Eumeta variegata</name>
    <name type="common">Bagworm moth</name>
    <name type="synonym">Eumeta japonica</name>
    <dbReference type="NCBI Taxonomy" id="151549"/>
    <lineage>
        <taxon>Eukaryota</taxon>
        <taxon>Metazoa</taxon>
        <taxon>Ecdysozoa</taxon>
        <taxon>Arthropoda</taxon>
        <taxon>Hexapoda</taxon>
        <taxon>Insecta</taxon>
        <taxon>Pterygota</taxon>
        <taxon>Neoptera</taxon>
        <taxon>Endopterygota</taxon>
        <taxon>Lepidoptera</taxon>
        <taxon>Glossata</taxon>
        <taxon>Ditrysia</taxon>
        <taxon>Tineoidea</taxon>
        <taxon>Psychidae</taxon>
        <taxon>Oiketicinae</taxon>
        <taxon>Eumeta</taxon>
    </lineage>
</organism>
<dbReference type="EMBL" id="BGZK01002895">
    <property type="protein sequence ID" value="GBP97208.1"/>
    <property type="molecule type" value="Genomic_DNA"/>
</dbReference>
<evidence type="ECO:0008006" key="3">
    <source>
        <dbReference type="Google" id="ProtNLM"/>
    </source>
</evidence>
<proteinExistence type="predicted"/>
<dbReference type="PANTHER" id="PTHR47331:SF1">
    <property type="entry name" value="GAG-LIKE PROTEIN"/>
    <property type="match status" value="1"/>
</dbReference>
<evidence type="ECO:0000313" key="2">
    <source>
        <dbReference type="Proteomes" id="UP000299102"/>
    </source>
</evidence>
<dbReference type="STRING" id="151549.A0A4C2AAP9"/>
<protein>
    <recommendedName>
        <fullName evidence="3">Peptidase aspartic putative domain-containing protein</fullName>
    </recommendedName>
</protein>
<gene>
    <name evidence="1" type="ORF">EVAR_67633_1</name>
</gene>
<dbReference type="PANTHER" id="PTHR47331">
    <property type="entry name" value="PHD-TYPE DOMAIN-CONTAINING PROTEIN"/>
    <property type="match status" value="1"/>
</dbReference>
<keyword evidence="2" id="KW-1185">Reference proteome</keyword>